<proteinExistence type="predicted"/>
<dbReference type="Gene3D" id="1.10.1040.10">
    <property type="entry name" value="N-(1-d-carboxylethyl)-l-norvaline Dehydrogenase, domain 2"/>
    <property type="match status" value="1"/>
</dbReference>
<accession>A0A0A0D1G2</accession>
<evidence type="ECO:0000313" key="2">
    <source>
        <dbReference type="Proteomes" id="UP000029995"/>
    </source>
</evidence>
<dbReference type="Proteomes" id="UP000029995">
    <property type="component" value="Unassembled WGS sequence"/>
</dbReference>
<name>A0A0A0D1G2_9PROT</name>
<dbReference type="AlphaFoldDB" id="A0A0A0D1G2"/>
<comment type="caution">
    <text evidence="1">The sequence shown here is derived from an EMBL/GenBank/DDBJ whole genome shotgun (WGS) entry which is preliminary data.</text>
</comment>
<gene>
    <name evidence="1" type="ORF">P409_20525</name>
</gene>
<protein>
    <recommendedName>
        <fullName evidence="3">Mannitol dehydrogenase family protein</fullName>
    </recommendedName>
</protein>
<dbReference type="EMBL" id="JANX01000294">
    <property type="protein sequence ID" value="KGM32581.1"/>
    <property type="molecule type" value="Genomic_DNA"/>
</dbReference>
<organism evidence="1 2">
    <name type="scientific">Inquilinus limosus MP06</name>
    <dbReference type="NCBI Taxonomy" id="1398085"/>
    <lineage>
        <taxon>Bacteria</taxon>
        <taxon>Pseudomonadati</taxon>
        <taxon>Pseudomonadota</taxon>
        <taxon>Alphaproteobacteria</taxon>
        <taxon>Rhodospirillales</taxon>
        <taxon>Rhodospirillaceae</taxon>
        <taxon>Inquilinus</taxon>
    </lineage>
</organism>
<reference evidence="1 2" key="1">
    <citation type="submission" date="2014-01" db="EMBL/GenBank/DDBJ databases">
        <title>Genome sequence determination for a cystic fibrosis isolate, Inquilinus limosus.</title>
        <authorList>
            <person name="Pino M."/>
            <person name="Di Conza J."/>
            <person name="Gutkind G."/>
        </authorList>
    </citation>
    <scope>NUCLEOTIDE SEQUENCE [LARGE SCALE GENOMIC DNA]</scope>
    <source>
        <strain evidence="1 2">MP06</strain>
    </source>
</reference>
<dbReference type="InterPro" id="IPR008927">
    <property type="entry name" value="6-PGluconate_DH-like_C_sf"/>
</dbReference>
<dbReference type="InterPro" id="IPR013328">
    <property type="entry name" value="6PGD_dom2"/>
</dbReference>
<dbReference type="SUPFAM" id="SSF48179">
    <property type="entry name" value="6-phosphogluconate dehydrogenase C-terminal domain-like"/>
    <property type="match status" value="1"/>
</dbReference>
<sequence>PLAADLAAIAREAGPVADRLAPALLGVRAVFGDDLPGQPQFRAAVISALEALYRQGSKATAAEYARLN</sequence>
<feature type="non-terminal residue" evidence="1">
    <location>
        <position position="1"/>
    </location>
</feature>
<evidence type="ECO:0008006" key="3">
    <source>
        <dbReference type="Google" id="ProtNLM"/>
    </source>
</evidence>
<evidence type="ECO:0000313" key="1">
    <source>
        <dbReference type="EMBL" id="KGM32581.1"/>
    </source>
</evidence>